<evidence type="ECO:0000259" key="4">
    <source>
        <dbReference type="Pfam" id="PF01073"/>
    </source>
</evidence>
<dbReference type="PANTHER" id="PTHR43245:SF51">
    <property type="entry name" value="SHORT CHAIN DEHYDROGENASE_REDUCTASE FAMILY 42E, MEMBER 2"/>
    <property type="match status" value="1"/>
</dbReference>
<dbReference type="Proteomes" id="UP001244011">
    <property type="component" value="Unassembled WGS sequence"/>
</dbReference>
<keyword evidence="3" id="KW-0472">Membrane</keyword>
<feature type="transmembrane region" description="Helical" evidence="3">
    <location>
        <begin position="292"/>
        <end position="314"/>
    </location>
</feature>
<organism evidence="5 6">
    <name type="scientific">Phialemonium atrogriseum</name>
    <dbReference type="NCBI Taxonomy" id="1093897"/>
    <lineage>
        <taxon>Eukaryota</taxon>
        <taxon>Fungi</taxon>
        <taxon>Dikarya</taxon>
        <taxon>Ascomycota</taxon>
        <taxon>Pezizomycotina</taxon>
        <taxon>Sordariomycetes</taxon>
        <taxon>Sordariomycetidae</taxon>
        <taxon>Cephalothecales</taxon>
        <taxon>Cephalothecaceae</taxon>
        <taxon>Phialemonium</taxon>
    </lineage>
</organism>
<feature type="domain" description="3-beta hydroxysteroid dehydrogenase/isomerase" evidence="4">
    <location>
        <begin position="19"/>
        <end position="283"/>
    </location>
</feature>
<evidence type="ECO:0000256" key="1">
    <source>
        <dbReference type="ARBA" id="ARBA00009219"/>
    </source>
</evidence>
<dbReference type="InterPro" id="IPR036291">
    <property type="entry name" value="NAD(P)-bd_dom_sf"/>
</dbReference>
<dbReference type="Pfam" id="PF01073">
    <property type="entry name" value="3Beta_HSD"/>
    <property type="match status" value="1"/>
</dbReference>
<keyword evidence="3" id="KW-1133">Transmembrane helix</keyword>
<keyword evidence="2" id="KW-0560">Oxidoreductase</keyword>
<feature type="transmembrane region" description="Helical" evidence="3">
    <location>
        <begin position="12"/>
        <end position="32"/>
    </location>
</feature>
<dbReference type="RefSeq" id="XP_060286276.1">
    <property type="nucleotide sequence ID" value="XM_060432175.1"/>
</dbReference>
<dbReference type="Gene3D" id="3.40.50.720">
    <property type="entry name" value="NAD(P)-binding Rossmann-like Domain"/>
    <property type="match status" value="1"/>
</dbReference>
<dbReference type="InterPro" id="IPR050177">
    <property type="entry name" value="Lipid_A_modif_metabolic_enz"/>
</dbReference>
<reference evidence="5" key="1">
    <citation type="submission" date="2023-06" db="EMBL/GenBank/DDBJ databases">
        <title>Genome-scale phylogeny and comparative genomics of the fungal order Sordariales.</title>
        <authorList>
            <consortium name="Lawrence Berkeley National Laboratory"/>
            <person name="Hensen N."/>
            <person name="Bonometti L."/>
            <person name="Westerberg I."/>
            <person name="Brannstrom I.O."/>
            <person name="Guillou S."/>
            <person name="Cros-Aarteil S."/>
            <person name="Calhoun S."/>
            <person name="Haridas S."/>
            <person name="Kuo A."/>
            <person name="Mondo S."/>
            <person name="Pangilinan J."/>
            <person name="Riley R."/>
            <person name="Labutti K."/>
            <person name="Andreopoulos B."/>
            <person name="Lipzen A."/>
            <person name="Chen C."/>
            <person name="Yanf M."/>
            <person name="Daum C."/>
            <person name="Ng V."/>
            <person name="Clum A."/>
            <person name="Steindorff A."/>
            <person name="Ohm R."/>
            <person name="Martin F."/>
            <person name="Silar P."/>
            <person name="Natvig D."/>
            <person name="Lalanne C."/>
            <person name="Gautier V."/>
            <person name="Ament-Velasquez S.L."/>
            <person name="Kruys A."/>
            <person name="Hutchinson M.I."/>
            <person name="Powell A.J."/>
            <person name="Barry K."/>
            <person name="Miller A.N."/>
            <person name="Grigoriev I.V."/>
            <person name="Debuchy R."/>
            <person name="Gladieux P."/>
            <person name="Thoren M.H."/>
            <person name="Johannesson H."/>
        </authorList>
    </citation>
    <scope>NUCLEOTIDE SEQUENCE</scope>
    <source>
        <strain evidence="5">8032-3</strain>
    </source>
</reference>
<name>A0AAJ0C4M5_9PEZI</name>
<proteinExistence type="inferred from homology"/>
<dbReference type="GO" id="GO:0016616">
    <property type="term" value="F:oxidoreductase activity, acting on the CH-OH group of donors, NAD or NADP as acceptor"/>
    <property type="evidence" value="ECO:0007669"/>
    <property type="project" value="InterPro"/>
</dbReference>
<accession>A0AAJ0C4M5</accession>
<sequence length="383" mass="41890">MAPQTRSTAESAPLLGTVLVVGGNGFFGFHLVRHLLRDEECGAVHVLDRDIDRNRHSDAIYTRGNITDAHAIDALLKQTRPRVIFHAASPPASLPAHRLSEFHETNVRGTQTLLAAAATSDSVQALVYTSTIDAYADPPHVDASEDDDGLLRLWGPSARTTEYNRTKAVADRLVLAADDGEGGGRLRTASLRPGHMYGERSTQGLPEVVGMCVGGGPLFQVGAGANLVEVASADNTAAAHVLAAKALVDRGRAGGEVGGEGFTVSDGHPVPFWYHVRSIWKAVRGEEGVKRVWVIPAWVMLVVVVFLDWAYWIFTLGRLCPPTELSMLSYTYATWSHTYSIEKARKRLGFKPIANHDEVVVQMVKWELDRREKLENDNLKKKS</sequence>
<evidence type="ECO:0000313" key="5">
    <source>
        <dbReference type="EMBL" id="KAK1770063.1"/>
    </source>
</evidence>
<gene>
    <name evidence="5" type="ORF">QBC33DRAFT_603074</name>
</gene>
<evidence type="ECO:0000256" key="3">
    <source>
        <dbReference type="SAM" id="Phobius"/>
    </source>
</evidence>
<dbReference type="PANTHER" id="PTHR43245">
    <property type="entry name" value="BIFUNCTIONAL POLYMYXIN RESISTANCE PROTEIN ARNA"/>
    <property type="match status" value="1"/>
</dbReference>
<keyword evidence="3" id="KW-0812">Transmembrane</keyword>
<evidence type="ECO:0000256" key="2">
    <source>
        <dbReference type="ARBA" id="ARBA00023002"/>
    </source>
</evidence>
<comment type="similarity">
    <text evidence="1">Belongs to the 3-beta-HSD family.</text>
</comment>
<dbReference type="GO" id="GO:0006694">
    <property type="term" value="P:steroid biosynthetic process"/>
    <property type="evidence" value="ECO:0007669"/>
    <property type="project" value="InterPro"/>
</dbReference>
<protein>
    <recommendedName>
        <fullName evidence="4">3-beta hydroxysteroid dehydrogenase/isomerase domain-containing protein</fullName>
    </recommendedName>
</protein>
<dbReference type="GeneID" id="85315362"/>
<dbReference type="EMBL" id="MU839001">
    <property type="protein sequence ID" value="KAK1770063.1"/>
    <property type="molecule type" value="Genomic_DNA"/>
</dbReference>
<dbReference type="AlphaFoldDB" id="A0AAJ0C4M5"/>
<keyword evidence="6" id="KW-1185">Reference proteome</keyword>
<dbReference type="InterPro" id="IPR002225">
    <property type="entry name" value="3Beta_OHSteriod_DH/Estase"/>
</dbReference>
<comment type="caution">
    <text evidence="5">The sequence shown here is derived from an EMBL/GenBank/DDBJ whole genome shotgun (WGS) entry which is preliminary data.</text>
</comment>
<evidence type="ECO:0000313" key="6">
    <source>
        <dbReference type="Proteomes" id="UP001244011"/>
    </source>
</evidence>
<dbReference type="SUPFAM" id="SSF51735">
    <property type="entry name" value="NAD(P)-binding Rossmann-fold domains"/>
    <property type="match status" value="1"/>
</dbReference>